<reference evidence="3 4" key="1">
    <citation type="submission" date="2021-09" db="EMBL/GenBank/DDBJ databases">
        <title>The complete genome sequence of a new microorganism.</title>
        <authorList>
            <person name="Zi Z."/>
        </authorList>
    </citation>
    <scope>NUCLEOTIDE SEQUENCE [LARGE SCALE GENOMIC DNA]</scope>
    <source>
        <strain evidence="3 4">WGZ8</strain>
    </source>
</reference>
<keyword evidence="4" id="KW-1185">Reference proteome</keyword>
<evidence type="ECO:0000259" key="2">
    <source>
        <dbReference type="Pfam" id="PF01551"/>
    </source>
</evidence>
<feature type="domain" description="M23ase beta-sheet core" evidence="2">
    <location>
        <begin position="78"/>
        <end position="169"/>
    </location>
</feature>
<dbReference type="InterPro" id="IPR050570">
    <property type="entry name" value="Cell_wall_metabolism_enzyme"/>
</dbReference>
<dbReference type="PANTHER" id="PTHR21666">
    <property type="entry name" value="PEPTIDASE-RELATED"/>
    <property type="match status" value="1"/>
</dbReference>
<dbReference type="InterPro" id="IPR016047">
    <property type="entry name" value="M23ase_b-sheet_dom"/>
</dbReference>
<dbReference type="Pfam" id="PF01551">
    <property type="entry name" value="Peptidase_M23"/>
    <property type="match status" value="1"/>
</dbReference>
<name>A0ABS7VTK0_9HYPH</name>
<gene>
    <name evidence="3" type="ORF">K9B37_21845</name>
</gene>
<feature type="region of interest" description="Disordered" evidence="1">
    <location>
        <begin position="176"/>
        <end position="198"/>
    </location>
</feature>
<dbReference type="PANTHER" id="PTHR21666:SF270">
    <property type="entry name" value="MUREIN HYDROLASE ACTIVATOR ENVC"/>
    <property type="match status" value="1"/>
</dbReference>
<dbReference type="Proteomes" id="UP000704176">
    <property type="component" value="Unassembled WGS sequence"/>
</dbReference>
<comment type="caution">
    <text evidence="3">The sequence shown here is derived from an EMBL/GenBank/DDBJ whole genome shotgun (WGS) entry which is preliminary data.</text>
</comment>
<protein>
    <submittedName>
        <fullName evidence="3">M23 family metallopeptidase</fullName>
    </submittedName>
</protein>
<evidence type="ECO:0000313" key="4">
    <source>
        <dbReference type="Proteomes" id="UP000704176"/>
    </source>
</evidence>
<feature type="region of interest" description="Disordered" evidence="1">
    <location>
        <begin position="245"/>
        <end position="269"/>
    </location>
</feature>
<dbReference type="EMBL" id="JAIRBM010000024">
    <property type="protein sequence ID" value="MBZ6078904.1"/>
    <property type="molecule type" value="Genomic_DNA"/>
</dbReference>
<feature type="compositionally biased region" description="Polar residues" evidence="1">
    <location>
        <begin position="246"/>
        <end position="269"/>
    </location>
</feature>
<accession>A0ABS7VTK0</accession>
<dbReference type="CDD" id="cd12797">
    <property type="entry name" value="M23_peptidase"/>
    <property type="match status" value="1"/>
</dbReference>
<evidence type="ECO:0000313" key="3">
    <source>
        <dbReference type="EMBL" id="MBZ6078904.1"/>
    </source>
</evidence>
<dbReference type="Gene3D" id="2.70.70.10">
    <property type="entry name" value="Glucose Permease (Domain IIA)"/>
    <property type="match status" value="1"/>
</dbReference>
<sequence>MLLSDWKAEKTGEIGSLAGSSLAAVVLVALGASTALAVTEGGGGASGTCLLRPSWSEGGELVTSPYGVDRTGRASAGFHQGLDIVNSAGRGDPIYAGVNGKVQLVRSGSGGNYVVTETGNQRFIYMHLDRFGKDAEVGKSINPDSEVGKMGSSGANAVHIHLGMLMRGDALRGSGTSSRVWASRGGNGGTKGSQPLTSQEISSAVPDAWYFVNPEPFLHHRIKFRPGVLSAYGGQMSRPDGMTLPKSCSVSSDEWQSSPYSSNGGVSQSEGMGSTLIGGAGTSDYATDTVNNSERSFYADIARQGHAGLEMSTQKARAGRRELDVALGLLILGELKGK</sequence>
<evidence type="ECO:0000256" key="1">
    <source>
        <dbReference type="SAM" id="MobiDB-lite"/>
    </source>
</evidence>
<dbReference type="RefSeq" id="WP_224315657.1">
    <property type="nucleotide sequence ID" value="NZ_JAIRBM010000024.1"/>
</dbReference>
<dbReference type="InterPro" id="IPR011055">
    <property type="entry name" value="Dup_hybrid_motif"/>
</dbReference>
<organism evidence="3 4">
    <name type="scientific">Microvirga puerhi</name>
    <dbReference type="NCBI Taxonomy" id="2876078"/>
    <lineage>
        <taxon>Bacteria</taxon>
        <taxon>Pseudomonadati</taxon>
        <taxon>Pseudomonadota</taxon>
        <taxon>Alphaproteobacteria</taxon>
        <taxon>Hyphomicrobiales</taxon>
        <taxon>Methylobacteriaceae</taxon>
        <taxon>Microvirga</taxon>
    </lineage>
</organism>
<proteinExistence type="predicted"/>
<dbReference type="SUPFAM" id="SSF51261">
    <property type="entry name" value="Duplicated hybrid motif"/>
    <property type="match status" value="1"/>
</dbReference>